<proteinExistence type="predicted"/>
<dbReference type="Proteomes" id="UP000031760">
    <property type="component" value="Chromosome"/>
</dbReference>
<organism evidence="1 2">
    <name type="scientific">Nonlabens marinus S1-08</name>
    <dbReference type="NCBI Taxonomy" id="1454201"/>
    <lineage>
        <taxon>Bacteria</taxon>
        <taxon>Pseudomonadati</taxon>
        <taxon>Bacteroidota</taxon>
        <taxon>Flavobacteriia</taxon>
        <taxon>Flavobacteriales</taxon>
        <taxon>Flavobacteriaceae</taxon>
        <taxon>Nonlabens</taxon>
    </lineage>
</organism>
<dbReference type="AlphaFoldDB" id="W8VPR8"/>
<gene>
    <name evidence="1" type="ORF">NMS_1180</name>
</gene>
<dbReference type="KEGG" id="nmf:NMS_1180"/>
<evidence type="ECO:0008006" key="3">
    <source>
        <dbReference type="Google" id="ProtNLM"/>
    </source>
</evidence>
<sequence>MVICAISTSCDDDIRDVEEVVGVEEPIDLEVRLERIDLSETIDGTPTSSIAINYDANQRIDAVVIEGGSSFQMTYAANNRLVAIEETGGGITKSTALIYDNNTITARSTASDGSQQEKILRIDLQNRIDRAITYDLNSAGNRTEVRRLQYLYTENFNVSRINDLSANGNTVLGYTEFTYVFNNNPFRDMNDVIRFLIFDEFVPYTRYLPATQRDYERVGGSFIESRSTVYTYQLQEDQFPSSRAVETTTAAGTQTNFEFFIYQP</sequence>
<evidence type="ECO:0000313" key="1">
    <source>
        <dbReference type="EMBL" id="BAO55189.1"/>
    </source>
</evidence>
<dbReference type="HOGENOM" id="CLU_1011331_0_0_10"/>
<reference evidence="1 2" key="1">
    <citation type="journal article" date="2014" name="Proc. Natl. Acad. Sci. U.S.A.">
        <title>Functional characterization of flavobacteria rhodopsins reveals a unique class of light-driven chloride pump in bacteria.</title>
        <authorList>
            <person name="Yoshizawa S."/>
            <person name="Kumagai Y."/>
            <person name="Kim H."/>
            <person name="Ogura Y."/>
            <person name="Hayashi T."/>
            <person name="Iwasaki W."/>
            <person name="DeLong E.F."/>
            <person name="Kogure K."/>
        </authorList>
    </citation>
    <scope>NUCLEOTIDE SEQUENCE [LARGE SCALE GENOMIC DNA]</scope>
    <source>
        <strain evidence="1 2">S1-08</strain>
    </source>
</reference>
<evidence type="ECO:0000313" key="2">
    <source>
        <dbReference type="Proteomes" id="UP000031760"/>
    </source>
</evidence>
<dbReference type="STRING" id="1454201.NMS_1180"/>
<dbReference type="EMBL" id="AP014548">
    <property type="protein sequence ID" value="BAO55189.1"/>
    <property type="molecule type" value="Genomic_DNA"/>
</dbReference>
<accession>W8VPR8</accession>
<protein>
    <recommendedName>
        <fullName evidence="3">DUF4595 domain-containing protein</fullName>
    </recommendedName>
</protein>
<keyword evidence="2" id="KW-1185">Reference proteome</keyword>
<name>W8VPR8_9FLAO</name>